<comment type="caution">
    <text evidence="1">The sequence shown here is derived from an EMBL/GenBank/DDBJ whole genome shotgun (WGS) entry which is preliminary data.</text>
</comment>
<sequence>MQNTAVKKVLLVMTVCLSMVTACNAHAKLTVITGSYAHIENANKRIASPEFSRLGAFLLRTKSQQYAARVAVGCFDSKDQAKLSITDVLKAGAKGVWLLEVGDLCVTHKDKVDLVSGKPPYPSSLTSKVVKKVVAVKKTDRPASKVVVKTKAVVPPFMTVAPMESATNPASDVAVPDEKPPVIQIQEVSGESSAQDAVTRDIELPQKPPSSWHPSKWLYKKGDAVAFTSGINPATFKQAKSTCYVMKNFHVKTANDASPPPGIEDYEFLSDGNTCYIAYIYTAEGNLP</sequence>
<dbReference type="AlphaFoldDB" id="A0A1J5SCR8"/>
<protein>
    <recommendedName>
        <fullName evidence="2">SPOR domain-containing protein</fullName>
    </recommendedName>
</protein>
<proteinExistence type="predicted"/>
<evidence type="ECO:0000313" key="1">
    <source>
        <dbReference type="EMBL" id="OIR06026.1"/>
    </source>
</evidence>
<reference evidence="1" key="1">
    <citation type="submission" date="2016-10" db="EMBL/GenBank/DDBJ databases">
        <title>Sequence of Gallionella enrichment culture.</title>
        <authorList>
            <person name="Poehlein A."/>
            <person name="Muehling M."/>
            <person name="Daniel R."/>
        </authorList>
    </citation>
    <scope>NUCLEOTIDE SEQUENCE</scope>
</reference>
<name>A0A1J5SCR8_9ZZZZ</name>
<evidence type="ECO:0008006" key="2">
    <source>
        <dbReference type="Google" id="ProtNLM"/>
    </source>
</evidence>
<gene>
    <name evidence="1" type="ORF">GALL_118230</name>
</gene>
<organism evidence="1">
    <name type="scientific">mine drainage metagenome</name>
    <dbReference type="NCBI Taxonomy" id="410659"/>
    <lineage>
        <taxon>unclassified sequences</taxon>
        <taxon>metagenomes</taxon>
        <taxon>ecological metagenomes</taxon>
    </lineage>
</organism>
<accession>A0A1J5SCR8</accession>
<dbReference type="PROSITE" id="PS51257">
    <property type="entry name" value="PROKAR_LIPOPROTEIN"/>
    <property type="match status" value="1"/>
</dbReference>
<dbReference type="EMBL" id="MLJW01000046">
    <property type="protein sequence ID" value="OIR06026.1"/>
    <property type="molecule type" value="Genomic_DNA"/>
</dbReference>